<comment type="caution">
    <text evidence="3">The sequence shown here is derived from an EMBL/GenBank/DDBJ whole genome shotgun (WGS) entry which is preliminary data.</text>
</comment>
<dbReference type="GO" id="GO:0009706">
    <property type="term" value="C:chloroplast inner membrane"/>
    <property type="evidence" value="ECO:0007669"/>
    <property type="project" value="TreeGrafter"/>
</dbReference>
<feature type="coiled-coil region" evidence="1">
    <location>
        <begin position="158"/>
        <end position="185"/>
    </location>
</feature>
<evidence type="ECO:0000313" key="4">
    <source>
        <dbReference type="Proteomes" id="UP000886520"/>
    </source>
</evidence>
<keyword evidence="4" id="KW-1185">Reference proteome</keyword>
<keyword evidence="1" id="KW-0175">Coiled coil</keyword>
<dbReference type="EMBL" id="JABFUD020000016">
    <property type="protein sequence ID" value="KAI5068605.1"/>
    <property type="molecule type" value="Genomic_DNA"/>
</dbReference>
<dbReference type="PANTHER" id="PTHR34048">
    <property type="entry name" value="LOW-DENSITY RECEPTOR-LIKE PROTEIN"/>
    <property type="match status" value="1"/>
</dbReference>
<evidence type="ECO:0000256" key="2">
    <source>
        <dbReference type="SAM" id="MobiDB-lite"/>
    </source>
</evidence>
<dbReference type="PANTHER" id="PTHR34048:SF3">
    <property type="entry name" value="LOW-DENSITY RECEPTOR-LIKE PROTEIN"/>
    <property type="match status" value="1"/>
</dbReference>
<reference evidence="3" key="1">
    <citation type="submission" date="2021-01" db="EMBL/GenBank/DDBJ databases">
        <title>Adiantum capillus-veneris genome.</title>
        <authorList>
            <person name="Fang Y."/>
            <person name="Liao Q."/>
        </authorList>
    </citation>
    <scope>NUCLEOTIDE SEQUENCE</scope>
    <source>
        <strain evidence="3">H3</strain>
        <tissue evidence="3">Leaf</tissue>
    </source>
</reference>
<gene>
    <name evidence="3" type="ORF">GOP47_0016950</name>
</gene>
<proteinExistence type="predicted"/>
<sequence>MLGRYAPDLHQSSRISASDVCQDIDKPHCAVLVFEKRVVFTLTLSYMSSIRGTITGNCVPIKQALVSNLPKSKLWLPKNERILFVKQGLQQKCQLLVQAKYSDGKGGGAGDFVTGFVLGGVVFGALGYLFAPQVNNLLSAVERELDSARKLPKGLDDDEGLEKTRRSLNEKIAQLNAAIDDVSAQLRADDKSGGQQAGGTTEFESAA</sequence>
<evidence type="ECO:0000256" key="1">
    <source>
        <dbReference type="SAM" id="Coils"/>
    </source>
</evidence>
<evidence type="ECO:0000313" key="3">
    <source>
        <dbReference type="EMBL" id="KAI5068605.1"/>
    </source>
</evidence>
<dbReference type="Proteomes" id="UP000886520">
    <property type="component" value="Chromosome 16"/>
</dbReference>
<dbReference type="GO" id="GO:0009535">
    <property type="term" value="C:chloroplast thylakoid membrane"/>
    <property type="evidence" value="ECO:0007669"/>
    <property type="project" value="TreeGrafter"/>
</dbReference>
<dbReference type="OrthoDB" id="2020464at2759"/>
<protein>
    <submittedName>
        <fullName evidence="3">Uncharacterized protein</fullName>
    </submittedName>
</protein>
<dbReference type="AlphaFoldDB" id="A0A9D4ZCL4"/>
<organism evidence="3 4">
    <name type="scientific">Adiantum capillus-veneris</name>
    <name type="common">Maidenhair fern</name>
    <dbReference type="NCBI Taxonomy" id="13818"/>
    <lineage>
        <taxon>Eukaryota</taxon>
        <taxon>Viridiplantae</taxon>
        <taxon>Streptophyta</taxon>
        <taxon>Embryophyta</taxon>
        <taxon>Tracheophyta</taxon>
        <taxon>Polypodiopsida</taxon>
        <taxon>Polypodiidae</taxon>
        <taxon>Polypodiales</taxon>
        <taxon>Pteridineae</taxon>
        <taxon>Pteridaceae</taxon>
        <taxon>Vittarioideae</taxon>
        <taxon>Adiantum</taxon>
    </lineage>
</organism>
<dbReference type="InterPro" id="IPR040377">
    <property type="entry name" value="Ssl2009-like"/>
</dbReference>
<feature type="region of interest" description="Disordered" evidence="2">
    <location>
        <begin position="187"/>
        <end position="207"/>
    </location>
</feature>
<accession>A0A9D4ZCL4</accession>
<name>A0A9D4ZCL4_ADICA</name>
<feature type="compositionally biased region" description="Polar residues" evidence="2">
    <location>
        <begin position="198"/>
        <end position="207"/>
    </location>
</feature>